<protein>
    <submittedName>
        <fullName evidence="1">Uncharacterized protein</fullName>
    </submittedName>
</protein>
<reference evidence="1 2" key="1">
    <citation type="journal article" date="2015" name="Nature">
        <title>rRNA introns, odd ribosomes, and small enigmatic genomes across a large radiation of phyla.</title>
        <authorList>
            <person name="Brown C.T."/>
            <person name="Hug L.A."/>
            <person name="Thomas B.C."/>
            <person name="Sharon I."/>
            <person name="Castelle C.J."/>
            <person name="Singh A."/>
            <person name="Wilkins M.J."/>
            <person name="Williams K.H."/>
            <person name="Banfield J.F."/>
        </authorList>
    </citation>
    <scope>NUCLEOTIDE SEQUENCE [LARGE SCALE GENOMIC DNA]</scope>
</reference>
<dbReference type="EMBL" id="LBWK01000001">
    <property type="protein sequence ID" value="KKR06260.1"/>
    <property type="molecule type" value="Genomic_DNA"/>
</dbReference>
<dbReference type="Proteomes" id="UP000034799">
    <property type="component" value="Unassembled WGS sequence"/>
</dbReference>
<organism evidence="1 2">
    <name type="scientific">candidate division WS6 bacterium GW2011_GWF2_39_15</name>
    <dbReference type="NCBI Taxonomy" id="1619100"/>
    <lineage>
        <taxon>Bacteria</taxon>
        <taxon>Candidatus Dojkabacteria</taxon>
    </lineage>
</organism>
<dbReference type="InterPro" id="IPR046732">
    <property type="entry name" value="DUF6624"/>
</dbReference>
<dbReference type="Pfam" id="PF20329">
    <property type="entry name" value="DUF6624"/>
    <property type="match status" value="1"/>
</dbReference>
<proteinExistence type="predicted"/>
<evidence type="ECO:0000313" key="2">
    <source>
        <dbReference type="Proteomes" id="UP000034799"/>
    </source>
</evidence>
<name>A0A0G0Q759_9BACT</name>
<dbReference type="STRING" id="1619100.UT34_C0001G0300"/>
<dbReference type="AlphaFoldDB" id="A0A0G0Q759"/>
<comment type="caution">
    <text evidence="1">The sequence shown here is derived from an EMBL/GenBank/DDBJ whole genome shotgun (WGS) entry which is preliminary data.</text>
</comment>
<accession>A0A0G0Q759</accession>
<sequence>MKQSYPPVTTKKVDIKRIAKRLILMAKKDQQIRDKYFSKNEKKYLDKMWKVDEANQKEFKEIFNETGLITSKYGSEAQMAAFLIVQHMPREDVKFMKKYLTLMKKSMAGYPTNIYAMLVDRVRNWEGKDQLYGTQFMPVEGLESTYKLKELYRPNMVDKRRIELGLEPLGDYIKKLQEERGVTLIL</sequence>
<gene>
    <name evidence="1" type="ORF">UT34_C0001G0300</name>
</gene>
<evidence type="ECO:0000313" key="1">
    <source>
        <dbReference type="EMBL" id="KKR06260.1"/>
    </source>
</evidence>